<keyword evidence="6" id="KW-0472">Membrane</keyword>
<evidence type="ECO:0000256" key="3">
    <source>
        <dbReference type="ARBA" id="ARBA00023288"/>
    </source>
</evidence>
<keyword evidence="9" id="KW-1185">Reference proteome</keyword>
<organism evidence="8 9">
    <name type="scientific">Citrullus colocynthis</name>
    <name type="common">colocynth</name>
    <dbReference type="NCBI Taxonomy" id="252529"/>
    <lineage>
        <taxon>Eukaryota</taxon>
        <taxon>Viridiplantae</taxon>
        <taxon>Streptophyta</taxon>
        <taxon>Embryophyta</taxon>
        <taxon>Tracheophyta</taxon>
        <taxon>Spermatophyta</taxon>
        <taxon>Magnoliopsida</taxon>
        <taxon>eudicotyledons</taxon>
        <taxon>Gunneridae</taxon>
        <taxon>Pentapetalae</taxon>
        <taxon>rosids</taxon>
        <taxon>fabids</taxon>
        <taxon>Cucurbitales</taxon>
        <taxon>Cucurbitaceae</taxon>
        <taxon>Benincaseae</taxon>
        <taxon>Citrullus</taxon>
    </lineage>
</organism>
<keyword evidence="3" id="KW-0449">Lipoprotein</keyword>
<keyword evidence="1" id="KW-0488">Methylation</keyword>
<feature type="transmembrane region" description="Helical" evidence="6">
    <location>
        <begin position="154"/>
        <end position="172"/>
    </location>
</feature>
<keyword evidence="2" id="KW-0479">Metal-binding</keyword>
<name>A0ABP0XRY4_9ROSI</name>
<dbReference type="InterPro" id="IPR051863">
    <property type="entry name" value="HIPP"/>
</dbReference>
<evidence type="ECO:0000313" key="8">
    <source>
        <dbReference type="EMBL" id="CAK9310922.1"/>
    </source>
</evidence>
<evidence type="ECO:0000256" key="1">
    <source>
        <dbReference type="ARBA" id="ARBA00022481"/>
    </source>
</evidence>
<comment type="similarity">
    <text evidence="5">Belongs to the HIPP family.</text>
</comment>
<keyword evidence="6" id="KW-0812">Transmembrane</keyword>
<gene>
    <name evidence="8" type="ORF">CITCOLO1_LOCUS2565</name>
</gene>
<keyword evidence="4" id="KW-0636">Prenylation</keyword>
<proteinExistence type="inferred from homology"/>
<dbReference type="EMBL" id="OZ021744">
    <property type="protein sequence ID" value="CAK9310922.1"/>
    <property type="molecule type" value="Genomic_DNA"/>
</dbReference>
<evidence type="ECO:0000256" key="2">
    <source>
        <dbReference type="ARBA" id="ARBA00022723"/>
    </source>
</evidence>
<dbReference type="Proteomes" id="UP001642487">
    <property type="component" value="Chromosome 10"/>
</dbReference>
<evidence type="ECO:0000259" key="7">
    <source>
        <dbReference type="PROSITE" id="PS50846"/>
    </source>
</evidence>
<reference evidence="8 9" key="1">
    <citation type="submission" date="2024-03" db="EMBL/GenBank/DDBJ databases">
        <authorList>
            <person name="Gkanogiannis A."/>
            <person name="Becerra Lopez-Lavalle L."/>
        </authorList>
    </citation>
    <scope>NUCLEOTIDE SEQUENCE [LARGE SCALE GENOMIC DNA]</scope>
</reference>
<feature type="domain" description="HMA" evidence="7">
    <location>
        <begin position="1"/>
        <end position="67"/>
    </location>
</feature>
<accession>A0ABP0XRY4</accession>
<protein>
    <recommendedName>
        <fullName evidence="7">HMA domain-containing protein</fullName>
    </recommendedName>
</protein>
<evidence type="ECO:0000256" key="6">
    <source>
        <dbReference type="SAM" id="Phobius"/>
    </source>
</evidence>
<dbReference type="PANTHER" id="PTHR45811:SF50">
    <property type="entry name" value="HEAVY METAL-ASSOCIATED ISOPRENYLATED PLANT PROTEIN 12-RELATED"/>
    <property type="match status" value="1"/>
</dbReference>
<evidence type="ECO:0000256" key="5">
    <source>
        <dbReference type="ARBA" id="ARBA00024045"/>
    </source>
</evidence>
<evidence type="ECO:0000256" key="4">
    <source>
        <dbReference type="ARBA" id="ARBA00023289"/>
    </source>
</evidence>
<dbReference type="Gene3D" id="3.30.70.100">
    <property type="match status" value="1"/>
</dbReference>
<evidence type="ECO:0000313" key="9">
    <source>
        <dbReference type="Proteomes" id="UP001642487"/>
    </source>
</evidence>
<dbReference type="PROSITE" id="PS50846">
    <property type="entry name" value="HMA_2"/>
    <property type="match status" value="1"/>
</dbReference>
<dbReference type="InterPro" id="IPR006121">
    <property type="entry name" value="HMA_dom"/>
</dbReference>
<dbReference type="PANTHER" id="PTHR45811">
    <property type="entry name" value="COPPER TRANSPORT PROTEIN FAMILY-RELATED"/>
    <property type="match status" value="1"/>
</dbReference>
<keyword evidence="6" id="KW-1133">Transmembrane helix</keyword>
<sequence>MMKVVNVEISDAKTKKKVLGAVSALLGIASMIADTKENKITVIGTADPIKIVKKVRKIWPSAYIISVGPDKEEAKKEESRPKIEQIDWRVVVKLDLHDDRGKQKALKTVSVLQDPVDVFATVQKHWPNVDIVSIGPAKKEKKDQNEKMEELLKLYIKAMIVMVMLLIIMCMVKRRIKTHVTS</sequence>